<gene>
    <name evidence="2" type="ORF">SAMN05216190_1112</name>
</gene>
<evidence type="ECO:0000313" key="3">
    <source>
        <dbReference type="Proteomes" id="UP000198784"/>
    </source>
</evidence>
<dbReference type="AlphaFoldDB" id="A0A1I5QKC4"/>
<evidence type="ECO:0000313" key="2">
    <source>
        <dbReference type="EMBL" id="SFP46703.1"/>
    </source>
</evidence>
<dbReference type="InterPro" id="IPR017850">
    <property type="entry name" value="Alkaline_phosphatase_core_sf"/>
</dbReference>
<proteinExistence type="predicted"/>
<dbReference type="Pfam" id="PF11658">
    <property type="entry name" value="CBP_BcsG"/>
    <property type="match status" value="1"/>
</dbReference>
<dbReference type="Gene3D" id="3.40.720.10">
    <property type="entry name" value="Alkaline Phosphatase, subunit A"/>
    <property type="match status" value="1"/>
</dbReference>
<dbReference type="Proteomes" id="UP000198784">
    <property type="component" value="Unassembled WGS sequence"/>
</dbReference>
<accession>A0A1I5QKC4</accession>
<keyword evidence="3" id="KW-1185">Reference proteome</keyword>
<organism evidence="2 3">
    <name type="scientific">Pseudomonas borbori</name>
    <dbReference type="NCBI Taxonomy" id="289003"/>
    <lineage>
        <taxon>Bacteria</taxon>
        <taxon>Pseudomonadati</taxon>
        <taxon>Pseudomonadota</taxon>
        <taxon>Gammaproteobacteria</taxon>
        <taxon>Pseudomonadales</taxon>
        <taxon>Pseudomonadaceae</taxon>
        <taxon>Pseudomonas</taxon>
    </lineage>
</organism>
<dbReference type="NCBIfam" id="TIGR03368">
    <property type="entry name" value="cellulose_yhjU"/>
    <property type="match status" value="1"/>
</dbReference>
<evidence type="ECO:0000256" key="1">
    <source>
        <dbReference type="SAM" id="Phobius"/>
    </source>
</evidence>
<feature type="transmembrane region" description="Helical" evidence="1">
    <location>
        <begin position="21"/>
        <end position="40"/>
    </location>
</feature>
<keyword evidence="1" id="KW-0472">Membrane</keyword>
<dbReference type="InterPro" id="IPR017744">
    <property type="entry name" value="BcsG"/>
</dbReference>
<name>A0A1I5QKC4_9PSED</name>
<dbReference type="EMBL" id="FOWX01000011">
    <property type="protein sequence ID" value="SFP46703.1"/>
    <property type="molecule type" value="Genomic_DNA"/>
</dbReference>
<keyword evidence="1" id="KW-0812">Transmembrane</keyword>
<keyword evidence="1" id="KW-1133">Transmembrane helix</keyword>
<dbReference type="OrthoDB" id="6965261at2"/>
<feature type="transmembrane region" description="Helical" evidence="1">
    <location>
        <begin position="136"/>
        <end position="156"/>
    </location>
</feature>
<reference evidence="3" key="1">
    <citation type="submission" date="2016-10" db="EMBL/GenBank/DDBJ databases">
        <authorList>
            <person name="Varghese N."/>
            <person name="Submissions S."/>
        </authorList>
    </citation>
    <scope>NUCLEOTIDE SEQUENCE [LARGE SCALE GENOMIC DNA]</scope>
    <source>
        <strain evidence="3">DSM 17834</strain>
    </source>
</reference>
<dbReference type="STRING" id="289003.SAMN05216190_1112"/>
<sequence>MQQGSALASPAAMSSWRGLGLWNFYFITKLVLLWYGQLNFHALENLAFAAFLLLPLPPQWLHRLRHLLAIPLGGALYYYDSWLPPFSRLIANSAQVSQFSADYMLELAGRFINPTWLAAGLILLVGYLFVSQWLRVTSFTLVALVLVLVVGDAKLFMPRPGAVPVPVLLSTPASTAPVVGDVAPAVIDDAFLNQTLDDFYASQRQQVTQFPSALAADAVPIDVLMLNICSMAWDDLEETGLVQHPLWAKMDILFDDFNSAATYSGPAVLRLLRASCGQASNADLYRPAAKQCFLFENLKQLGFTDGLLLNHTGRFDNMLGLLRDGGRLQAAASPLGQLRPALTGFDGSPIYRDREVLTQWWQQRLDLGSPREALFYNSITLHDGNRRVDKVTGKAVSADYKVSVRQVLDDLDSFIEHVQASAKPVLLVIVAEHGAALRGDLMQVKGMREIPSPTVTQVPAGLKLINAKAQLPQRPLHIQAPSSYQALSELIARLVDGEAYRNADFDLLGATRDLPQLDMVVAENEGSVMVRLHDEHYLRMENQSWIPYPQQ</sequence>
<protein>
    <submittedName>
        <fullName evidence="2">Cellulose synthase operon protein YhjU</fullName>
    </submittedName>
</protein>
<feature type="transmembrane region" description="Helical" evidence="1">
    <location>
        <begin position="111"/>
        <end position="130"/>
    </location>
</feature>